<feature type="non-terminal residue" evidence="2">
    <location>
        <position position="1"/>
    </location>
</feature>
<protein>
    <submittedName>
        <fullName evidence="2">ABC transporter permease</fullName>
    </submittedName>
</protein>
<dbReference type="Pfam" id="PF05975">
    <property type="entry name" value="EcsB"/>
    <property type="match status" value="1"/>
</dbReference>
<keyword evidence="1" id="KW-0812">Transmembrane</keyword>
<dbReference type="EMBL" id="JAWJAY010001617">
    <property type="protein sequence ID" value="MDV2888540.1"/>
    <property type="molecule type" value="Genomic_DNA"/>
</dbReference>
<feature type="non-terminal residue" evidence="2">
    <location>
        <position position="76"/>
    </location>
</feature>
<evidence type="ECO:0000313" key="3">
    <source>
        <dbReference type="Proteomes" id="UP001285636"/>
    </source>
</evidence>
<feature type="transmembrane region" description="Helical" evidence="1">
    <location>
        <begin position="12"/>
        <end position="37"/>
    </location>
</feature>
<dbReference type="AlphaFoldDB" id="A0AAJ2U696"/>
<reference evidence="2" key="1">
    <citation type="submission" date="2023-10" db="EMBL/GenBank/DDBJ databases">
        <title>Screening of Alkalihalophilus pseudofirmusBZ-TG-HK211 and Its Alleviation of Salt Stress on Rapeseed Growth.</title>
        <authorList>
            <person name="Zhao B."/>
            <person name="Guo T."/>
        </authorList>
    </citation>
    <scope>NUCLEOTIDE SEQUENCE</scope>
    <source>
        <strain evidence="2">BZ-TG-HK211</strain>
    </source>
</reference>
<evidence type="ECO:0000313" key="2">
    <source>
        <dbReference type="EMBL" id="MDV2888540.1"/>
    </source>
</evidence>
<dbReference type="Proteomes" id="UP001285636">
    <property type="component" value="Unassembled WGS sequence"/>
</dbReference>
<dbReference type="GO" id="GO:0016020">
    <property type="term" value="C:membrane"/>
    <property type="evidence" value="ECO:0007669"/>
    <property type="project" value="InterPro"/>
</dbReference>
<gene>
    <name evidence="2" type="ORF">RYX45_25595</name>
</gene>
<accession>A0AAJ2U696</accession>
<proteinExistence type="predicted"/>
<sequence length="76" mass="8812">SDYLGLFVRLTVIGSLAIYFITFGIGQILLSLLFLYLTGFQLLPLLRHYQNKLWIDLYPVSEKYKQAAFHSLLMVI</sequence>
<evidence type="ECO:0000256" key="1">
    <source>
        <dbReference type="SAM" id="Phobius"/>
    </source>
</evidence>
<dbReference type="InterPro" id="IPR010288">
    <property type="entry name" value="EcsB_ABC"/>
</dbReference>
<dbReference type="RefSeq" id="WP_323468423.1">
    <property type="nucleotide sequence ID" value="NZ_JAWJAY010001617.1"/>
</dbReference>
<organism evidence="2 3">
    <name type="scientific">Alkalihalophilus pseudofirmus</name>
    <name type="common">Bacillus pseudofirmus</name>
    <dbReference type="NCBI Taxonomy" id="79885"/>
    <lineage>
        <taxon>Bacteria</taxon>
        <taxon>Bacillati</taxon>
        <taxon>Bacillota</taxon>
        <taxon>Bacilli</taxon>
        <taxon>Bacillales</taxon>
        <taxon>Bacillaceae</taxon>
        <taxon>Alkalihalophilus</taxon>
    </lineage>
</organism>
<keyword evidence="1" id="KW-0472">Membrane</keyword>
<keyword evidence="1" id="KW-1133">Transmembrane helix</keyword>
<comment type="caution">
    <text evidence="2">The sequence shown here is derived from an EMBL/GenBank/DDBJ whole genome shotgun (WGS) entry which is preliminary data.</text>
</comment>
<name>A0AAJ2U696_ALKPS</name>